<dbReference type="CDD" id="cd03372">
    <property type="entry name" value="TPP_ComE"/>
    <property type="match status" value="1"/>
</dbReference>
<protein>
    <recommendedName>
        <fullName evidence="7">sulfopyruvate decarboxylase</fullName>
        <ecNumber evidence="7">4.1.1.79</ecNumber>
    </recommendedName>
</protein>
<organism evidence="10 11">
    <name type="scientific">Methanobacterium alkalithermotolerans</name>
    <dbReference type="NCBI Taxonomy" id="2731220"/>
    <lineage>
        <taxon>Archaea</taxon>
        <taxon>Methanobacteriati</taxon>
        <taxon>Methanobacteriota</taxon>
        <taxon>Methanomada group</taxon>
        <taxon>Methanobacteria</taxon>
        <taxon>Methanobacteriales</taxon>
        <taxon>Methanobacteriaceae</taxon>
        <taxon>Methanobacterium</taxon>
    </lineage>
</organism>
<proteinExistence type="predicted"/>
<dbReference type="GO" id="GO:0019295">
    <property type="term" value="P:coenzyme M biosynthetic process"/>
    <property type="evidence" value="ECO:0007669"/>
    <property type="project" value="UniProtKB-KW"/>
</dbReference>
<keyword evidence="2" id="KW-0210">Decarboxylase</keyword>
<dbReference type="RefSeq" id="WP_211534153.1">
    <property type="nucleotide sequence ID" value="NZ_CP058560.1"/>
</dbReference>
<dbReference type="EMBL" id="CP058560">
    <property type="protein sequence ID" value="QUH23206.1"/>
    <property type="molecule type" value="Genomic_DNA"/>
</dbReference>
<evidence type="ECO:0000256" key="6">
    <source>
        <dbReference type="ARBA" id="ARBA00038733"/>
    </source>
</evidence>
<evidence type="ECO:0000313" key="11">
    <source>
        <dbReference type="Proteomes" id="UP000681041"/>
    </source>
</evidence>
<evidence type="ECO:0000259" key="9">
    <source>
        <dbReference type="Pfam" id="PF02775"/>
    </source>
</evidence>
<dbReference type="Pfam" id="PF02775">
    <property type="entry name" value="TPP_enzyme_C"/>
    <property type="match status" value="1"/>
</dbReference>
<sequence length="192" mass="21109">MDRIEAISRIIDELNQELVVCNIGFPSRELCQLQDHAKNFYMLGSMGLASSIGLGLSISLLKNAETRGKVPRKVVVFDGDGSILMNLGSLVTISAQAPPNLILVVLDNQCYGSTGSQCTYSEEVDLSLLAESAGFETVLVFQEEIDFKKALQSKGPVFVHMRVNPGNADVPIIDLDPDEIKYRFMREIKSNL</sequence>
<dbReference type="GeneID" id="64820136"/>
<name>A0A8T8K3U5_9EURY</name>
<feature type="domain" description="Thiamine pyrophosphate enzyme TPP-binding" evidence="9">
    <location>
        <begin position="39"/>
        <end position="160"/>
    </location>
</feature>
<dbReference type="Proteomes" id="UP000681041">
    <property type="component" value="Chromosome"/>
</dbReference>
<comment type="catalytic activity">
    <reaction evidence="8">
        <text>3-sulfopyruvate + H(+) = sulfoacetaldehyde + CO2</text>
        <dbReference type="Rhea" id="RHEA:20948"/>
        <dbReference type="ChEBI" id="CHEBI:15378"/>
        <dbReference type="ChEBI" id="CHEBI:16526"/>
        <dbReference type="ChEBI" id="CHEBI:57940"/>
        <dbReference type="ChEBI" id="CHEBI:58246"/>
        <dbReference type="EC" id="4.1.1.79"/>
    </reaction>
</comment>
<dbReference type="KEGG" id="meme:HYG87_05185"/>
<keyword evidence="3 10" id="KW-0456">Lyase</keyword>
<reference evidence="10" key="1">
    <citation type="submission" date="2020-07" db="EMBL/GenBank/DDBJ databases">
        <title>Methanobacterium. sp. MethCan genome.</title>
        <authorList>
            <person name="Postec A."/>
            <person name="Quemeneur M."/>
        </authorList>
    </citation>
    <scope>NUCLEOTIDE SEQUENCE</scope>
    <source>
        <strain evidence="10">MethCAN</strain>
    </source>
</reference>
<dbReference type="SUPFAM" id="SSF52518">
    <property type="entry name" value="Thiamin diphosphate-binding fold (THDP-binding)"/>
    <property type="match status" value="1"/>
</dbReference>
<dbReference type="NCBIfam" id="TIGR03846">
    <property type="entry name" value="sulfopy_beta"/>
    <property type="match status" value="1"/>
</dbReference>
<accession>A0A8T8K3U5</accession>
<evidence type="ECO:0000256" key="4">
    <source>
        <dbReference type="ARBA" id="ARBA00037396"/>
    </source>
</evidence>
<dbReference type="InterPro" id="IPR011766">
    <property type="entry name" value="TPP_enzyme_TPP-bd"/>
</dbReference>
<dbReference type="PANTHER" id="PTHR42818">
    <property type="entry name" value="SULFOPYRUVATE DECARBOXYLASE SUBUNIT ALPHA"/>
    <property type="match status" value="1"/>
</dbReference>
<comment type="function">
    <text evidence="4">Involved in the biosynthesis of the coenzyme M (2-mercaptoethanesulfonic acid). Catalyzes the decarboxylation of sulfopyruvate to sulfoacetaldehyde.</text>
</comment>
<evidence type="ECO:0000256" key="7">
    <source>
        <dbReference type="ARBA" id="ARBA00038875"/>
    </source>
</evidence>
<dbReference type="GO" id="GO:0030976">
    <property type="term" value="F:thiamine pyrophosphate binding"/>
    <property type="evidence" value="ECO:0007669"/>
    <property type="project" value="InterPro"/>
</dbReference>
<dbReference type="InterPro" id="IPR029061">
    <property type="entry name" value="THDP-binding"/>
</dbReference>
<evidence type="ECO:0000256" key="2">
    <source>
        <dbReference type="ARBA" id="ARBA00022793"/>
    </source>
</evidence>
<comment type="subunit">
    <text evidence="6">Heterododecamer composed of 6 subunits alpha and 6 subunits beta.</text>
</comment>
<evidence type="ECO:0000256" key="8">
    <source>
        <dbReference type="ARBA" id="ARBA00048551"/>
    </source>
</evidence>
<evidence type="ECO:0000256" key="3">
    <source>
        <dbReference type="ARBA" id="ARBA00023239"/>
    </source>
</evidence>
<gene>
    <name evidence="10" type="primary">comE</name>
    <name evidence="10" type="ORF">HYG87_05185</name>
</gene>
<dbReference type="GO" id="GO:0050545">
    <property type="term" value="F:sulfopyruvate decarboxylase activity"/>
    <property type="evidence" value="ECO:0007669"/>
    <property type="project" value="UniProtKB-EC"/>
</dbReference>
<dbReference type="Gene3D" id="3.40.50.970">
    <property type="match status" value="1"/>
</dbReference>
<dbReference type="InterPro" id="IPR051818">
    <property type="entry name" value="TPP_dependent_decarboxylase"/>
</dbReference>
<evidence type="ECO:0000313" key="10">
    <source>
        <dbReference type="EMBL" id="QUH23206.1"/>
    </source>
</evidence>
<comment type="pathway">
    <text evidence="5">Cofactor biosynthesis; coenzyme M biosynthesis; sulfoacetaldehyde from phosphoenolpyruvate and sulfite: step 4/4.</text>
</comment>
<keyword evidence="11" id="KW-1185">Reference proteome</keyword>
<dbReference type="AlphaFoldDB" id="A0A8T8K3U5"/>
<evidence type="ECO:0000256" key="1">
    <source>
        <dbReference type="ARBA" id="ARBA00022545"/>
    </source>
</evidence>
<keyword evidence="1" id="KW-0174">Coenzyme M biosynthesis</keyword>
<dbReference type="PANTHER" id="PTHR42818:SF1">
    <property type="entry name" value="SULFOPYRUVATE DECARBOXYLASE"/>
    <property type="match status" value="1"/>
</dbReference>
<dbReference type="EC" id="4.1.1.79" evidence="7"/>
<dbReference type="OrthoDB" id="77140at2157"/>
<evidence type="ECO:0000256" key="5">
    <source>
        <dbReference type="ARBA" id="ARBA00037914"/>
    </source>
</evidence>
<dbReference type="InterPro" id="IPR022494">
    <property type="entry name" value="Sulfopyruvate_deCO2ase_bsu"/>
</dbReference>